<evidence type="ECO:0000259" key="3">
    <source>
        <dbReference type="Pfam" id="PF13439"/>
    </source>
</evidence>
<keyword evidence="5" id="KW-1185">Reference proteome</keyword>
<dbReference type="PANTHER" id="PTHR12526">
    <property type="entry name" value="GLYCOSYLTRANSFERASE"/>
    <property type="match status" value="1"/>
</dbReference>
<protein>
    <submittedName>
        <fullName evidence="4">Glycosyltransferase involved in cell wall biosynthesis</fullName>
    </submittedName>
</protein>
<dbReference type="AlphaFoldDB" id="A0A7W7D2N7"/>
<feature type="domain" description="Glycosyltransferase subfamily 4-like N-terminal" evidence="3">
    <location>
        <begin position="16"/>
        <end position="166"/>
    </location>
</feature>
<dbReference type="InterPro" id="IPR028098">
    <property type="entry name" value="Glyco_trans_4-like_N"/>
</dbReference>
<proteinExistence type="predicted"/>
<dbReference type="Pfam" id="PF13692">
    <property type="entry name" value="Glyco_trans_1_4"/>
    <property type="match status" value="1"/>
</dbReference>
<evidence type="ECO:0000256" key="1">
    <source>
        <dbReference type="ARBA" id="ARBA00022676"/>
    </source>
</evidence>
<dbReference type="GO" id="GO:0016757">
    <property type="term" value="F:glycosyltransferase activity"/>
    <property type="evidence" value="ECO:0007669"/>
    <property type="project" value="UniProtKB-KW"/>
</dbReference>
<comment type="caution">
    <text evidence="4">The sequence shown here is derived from an EMBL/GenBank/DDBJ whole genome shotgun (WGS) entry which is preliminary data.</text>
</comment>
<dbReference type="RefSeq" id="WP_184876558.1">
    <property type="nucleotide sequence ID" value="NZ_BOOV01000022.1"/>
</dbReference>
<gene>
    <name evidence="4" type="ORF">BJ982_000738</name>
</gene>
<keyword evidence="2 4" id="KW-0808">Transferase</keyword>
<dbReference type="Gene3D" id="3.40.50.2000">
    <property type="entry name" value="Glycogen Phosphorylase B"/>
    <property type="match status" value="2"/>
</dbReference>
<name>A0A7W7D2N7_9ACTN</name>
<evidence type="ECO:0000313" key="4">
    <source>
        <dbReference type="EMBL" id="MBB4699194.1"/>
    </source>
</evidence>
<reference evidence="4 5" key="1">
    <citation type="submission" date="2020-08" db="EMBL/GenBank/DDBJ databases">
        <title>Sequencing the genomes of 1000 actinobacteria strains.</title>
        <authorList>
            <person name="Klenk H.-P."/>
        </authorList>
    </citation>
    <scope>NUCLEOTIDE SEQUENCE [LARGE SCALE GENOMIC DNA]</scope>
    <source>
        <strain evidence="4 5">DSM 45784</strain>
    </source>
</reference>
<organism evidence="4 5">
    <name type="scientific">Sphaerisporangium siamense</name>
    <dbReference type="NCBI Taxonomy" id="795645"/>
    <lineage>
        <taxon>Bacteria</taxon>
        <taxon>Bacillati</taxon>
        <taxon>Actinomycetota</taxon>
        <taxon>Actinomycetes</taxon>
        <taxon>Streptosporangiales</taxon>
        <taxon>Streptosporangiaceae</taxon>
        <taxon>Sphaerisporangium</taxon>
    </lineage>
</organism>
<sequence>MHVLVMTVVHHPEDARILHRQIRALVDAGHDVTYAAPYSARGVVPRSWVTGVDLPRAAERKRLAAVRAARKLFKSLRGKVDLALIHDPELLLAVAGVRKRPPVVWDVHEDTPATLSLKPWLPSFLRPPVRFLARLLEGTAERHLHLLLAETAYAGRFHQAHLVVPNETWVPDHVSEPSDDRVVYLGWLSEARGVREAVEVGRLLQEHRVAVELIGYADPQSRPILNKAVAEGVLEWRDFMPNDEALKRLDGALAGLSLLHDEPNYRHSMPTKIVEYMAHGIPVITTPSPRAVELVERYQSGLVVPWRDPEAVVRAILKLRNDPAARRAAGARGYAAARANHHWPNSARRFVTQLEAWAGAATRS</sequence>
<dbReference type="Pfam" id="PF13439">
    <property type="entry name" value="Glyco_transf_4"/>
    <property type="match status" value="1"/>
</dbReference>
<dbReference type="EMBL" id="JACHND010000001">
    <property type="protein sequence ID" value="MBB4699194.1"/>
    <property type="molecule type" value="Genomic_DNA"/>
</dbReference>
<accession>A0A7W7D2N7</accession>
<dbReference type="SUPFAM" id="SSF53756">
    <property type="entry name" value="UDP-Glycosyltransferase/glycogen phosphorylase"/>
    <property type="match status" value="1"/>
</dbReference>
<keyword evidence="1" id="KW-0328">Glycosyltransferase</keyword>
<evidence type="ECO:0000313" key="5">
    <source>
        <dbReference type="Proteomes" id="UP000542210"/>
    </source>
</evidence>
<dbReference type="Proteomes" id="UP000542210">
    <property type="component" value="Unassembled WGS sequence"/>
</dbReference>
<evidence type="ECO:0000256" key="2">
    <source>
        <dbReference type="ARBA" id="ARBA00022679"/>
    </source>
</evidence>